<comment type="subunit">
    <text evidence="2">Consists of a catalytic RNA component and at least 4-5 protein subunits.</text>
</comment>
<dbReference type="SUPFAM" id="SSF160350">
    <property type="entry name" value="Rnp2-like"/>
    <property type="match status" value="1"/>
</dbReference>
<keyword evidence="2" id="KW-0963">Cytoplasm</keyword>
<dbReference type="HAMAP" id="MF_00755">
    <property type="entry name" value="RNase_P_2"/>
    <property type="match status" value="1"/>
</dbReference>
<keyword evidence="2" id="KW-0255">Endonuclease</keyword>
<dbReference type="EMBL" id="CP043875">
    <property type="protein sequence ID" value="WOF16407.1"/>
    <property type="molecule type" value="Genomic_DNA"/>
</dbReference>
<keyword evidence="2" id="KW-0378">Hydrolase</keyword>
<reference evidence="3 4" key="1">
    <citation type="submission" date="2019-09" db="EMBL/GenBank/DDBJ databases">
        <title>The complete genome of Methanoplanus sp. FWC-SCC4.</title>
        <authorList>
            <person name="Chen S.-C."/>
            <person name="Zhou Y.-Z."/>
            <person name="Lai M.-C."/>
        </authorList>
    </citation>
    <scope>NUCLEOTIDE SEQUENCE [LARGE SCALE GENOMIC DNA]</scope>
    <source>
        <strain evidence="3 4">FWC-SCC4</strain>
    </source>
</reference>
<dbReference type="Proteomes" id="UP001301797">
    <property type="component" value="Chromosome"/>
</dbReference>
<dbReference type="GeneID" id="85229834"/>
<keyword evidence="4" id="KW-1185">Reference proteome</keyword>
<dbReference type="GO" id="GO:0001682">
    <property type="term" value="P:tRNA 5'-leader removal"/>
    <property type="evidence" value="ECO:0007669"/>
    <property type="project" value="UniProtKB-UniRule"/>
</dbReference>
<proteinExistence type="inferred from homology"/>
<dbReference type="Pfam" id="PF01900">
    <property type="entry name" value="RNase_P_Rpp14"/>
    <property type="match status" value="1"/>
</dbReference>
<dbReference type="EC" id="3.1.26.5" evidence="2"/>
<dbReference type="PANTHER" id="PTHR48414:SF1">
    <property type="entry name" value="POP5 HOMOLOG, RIBONUCLEASE P_MRP SUBUNIT"/>
    <property type="match status" value="1"/>
</dbReference>
<dbReference type="GO" id="GO:0005737">
    <property type="term" value="C:cytoplasm"/>
    <property type="evidence" value="ECO:0007669"/>
    <property type="project" value="UniProtKB-SubCell"/>
</dbReference>
<dbReference type="AlphaFoldDB" id="A0AA97FCL1"/>
<comment type="catalytic activity">
    <reaction evidence="2">
        <text>Endonucleolytic cleavage of RNA, removing 5'-extranucleotides from tRNA precursor.</text>
        <dbReference type="EC" id="3.1.26.5"/>
    </reaction>
</comment>
<dbReference type="InterPro" id="IPR002759">
    <property type="entry name" value="Pop5/Rpp14/Rnp2-like"/>
</dbReference>
<dbReference type="Gene3D" id="3.30.70.3250">
    <property type="entry name" value="Ribonuclease P, Pop5 subunit"/>
    <property type="match status" value="1"/>
</dbReference>
<dbReference type="KEGG" id="mefw:F1737_06660"/>
<accession>A0AA97FCL1</accession>
<evidence type="ECO:0000313" key="3">
    <source>
        <dbReference type="EMBL" id="WOF16407.1"/>
    </source>
</evidence>
<gene>
    <name evidence="2" type="primary">rnp2</name>
    <name evidence="3" type="ORF">F1737_06660</name>
</gene>
<comment type="similarity">
    <text evidence="2">Belongs to the eukaryotic/archaeal RNase P protein component 2 family.</text>
</comment>
<dbReference type="GO" id="GO:0004526">
    <property type="term" value="F:ribonuclease P activity"/>
    <property type="evidence" value="ECO:0007669"/>
    <property type="project" value="UniProtKB-UniRule"/>
</dbReference>
<organism evidence="3 4">
    <name type="scientific">Methanochimaera problematica</name>
    <dbReference type="NCBI Taxonomy" id="2609417"/>
    <lineage>
        <taxon>Archaea</taxon>
        <taxon>Methanobacteriati</taxon>
        <taxon>Methanobacteriota</taxon>
        <taxon>Stenosarchaea group</taxon>
        <taxon>Methanomicrobia</taxon>
        <taxon>Methanomicrobiales</taxon>
        <taxon>Methanomicrobiaceae</taxon>
        <taxon>Methanochimaera</taxon>
    </lineage>
</organism>
<comment type="subcellular location">
    <subcellularLocation>
        <location evidence="2">Cytoplasm</location>
    </subcellularLocation>
</comment>
<dbReference type="RefSeq" id="WP_317135821.1">
    <property type="nucleotide sequence ID" value="NZ_CP043875.1"/>
</dbReference>
<dbReference type="InterPro" id="IPR038085">
    <property type="entry name" value="Rnp2-like_sf"/>
</dbReference>
<name>A0AA97FCL1_9EURY</name>
<protein>
    <recommendedName>
        <fullName evidence="2">Ribonuclease P protein component 2</fullName>
        <shortName evidence="2">RNase P component 2</shortName>
        <ecNumber evidence="2">3.1.26.5</ecNumber>
    </recommendedName>
    <alternativeName>
        <fullName evidence="2">Pop5</fullName>
    </alternativeName>
</protein>
<dbReference type="PANTHER" id="PTHR48414">
    <property type="entry name" value="POP5 HOMOLOG, RIBONUCLEASE P_MRP SUBUNIT"/>
    <property type="match status" value="1"/>
</dbReference>
<dbReference type="GO" id="GO:0030677">
    <property type="term" value="C:ribonuclease P complex"/>
    <property type="evidence" value="ECO:0007669"/>
    <property type="project" value="UniProtKB-UniRule"/>
</dbReference>
<keyword evidence="1 2" id="KW-0819">tRNA processing</keyword>
<sequence length="160" mass="18073">MKPLPPTLREKRRYILLRIVPNNAGYDGKSLYYAIYDAVVSLFGDSKAAEINMAVVFSENNYVIVRCIRGSEEFLKTALATVYKISGINCGLRPVAVSGTIASLKKRISQTGECSEEEIVLLGEESYSVFRCSREKVDLYKEGIKHQDTLYFTRDDLEEL</sequence>
<evidence type="ECO:0000256" key="2">
    <source>
        <dbReference type="HAMAP-Rule" id="MF_00755"/>
    </source>
</evidence>
<evidence type="ECO:0000313" key="4">
    <source>
        <dbReference type="Proteomes" id="UP001301797"/>
    </source>
</evidence>
<evidence type="ECO:0000256" key="1">
    <source>
        <dbReference type="ARBA" id="ARBA00022694"/>
    </source>
</evidence>
<keyword evidence="2" id="KW-0540">Nuclease</keyword>
<comment type="function">
    <text evidence="2">Part of ribonuclease P, a protein complex that generates mature tRNA molecules by cleaving their 5'-ends.</text>
</comment>